<comment type="caution">
    <text evidence="2">The sequence shown here is derived from an EMBL/GenBank/DDBJ whole genome shotgun (WGS) entry which is preliminary data.</text>
</comment>
<evidence type="ECO:0000313" key="2">
    <source>
        <dbReference type="EMBL" id="RAS60072.1"/>
    </source>
</evidence>
<dbReference type="PANTHER" id="PTHR36180:SF2">
    <property type="entry name" value="BRO FAMILY PROTEIN"/>
    <property type="match status" value="1"/>
</dbReference>
<dbReference type="Proteomes" id="UP000248729">
    <property type="component" value="Unassembled WGS sequence"/>
</dbReference>
<reference evidence="2 3" key="1">
    <citation type="submission" date="2018-06" db="EMBL/GenBank/DDBJ databases">
        <title>Freshwater and sediment microbial communities from various areas in North America, analyzing microbe dynamics in response to fracking.</title>
        <authorList>
            <person name="Lamendella R."/>
        </authorList>
    </citation>
    <scope>NUCLEOTIDE SEQUENCE [LARGE SCALE GENOMIC DNA]</scope>
    <source>
        <strain evidence="2 3">99A</strain>
    </source>
</reference>
<name>A0A329E5J8_VIBDI</name>
<dbReference type="PANTHER" id="PTHR36180">
    <property type="entry name" value="DNA-BINDING PROTEIN-RELATED-RELATED"/>
    <property type="match status" value="1"/>
</dbReference>
<protein>
    <submittedName>
        <fullName evidence="2">Prophage antirepressor-like protein</fullName>
    </submittedName>
</protein>
<dbReference type="RefSeq" id="WP_112404389.1">
    <property type="nucleotide sequence ID" value="NZ_QLTR01000023.1"/>
</dbReference>
<dbReference type="AlphaFoldDB" id="A0A329E5J8"/>
<gene>
    <name evidence="2" type="ORF">DET48_12341</name>
</gene>
<organism evidence="2 3">
    <name type="scientific">Vibrio diazotrophicus</name>
    <dbReference type="NCBI Taxonomy" id="685"/>
    <lineage>
        <taxon>Bacteria</taxon>
        <taxon>Pseudomonadati</taxon>
        <taxon>Pseudomonadota</taxon>
        <taxon>Gammaproteobacteria</taxon>
        <taxon>Vibrionales</taxon>
        <taxon>Vibrionaceae</taxon>
        <taxon>Vibrio</taxon>
    </lineage>
</organism>
<dbReference type="SMART" id="SM01040">
    <property type="entry name" value="Bro-N"/>
    <property type="match status" value="1"/>
</dbReference>
<dbReference type="Pfam" id="PF02498">
    <property type="entry name" value="Bro-N"/>
    <property type="match status" value="1"/>
</dbReference>
<evidence type="ECO:0000313" key="3">
    <source>
        <dbReference type="Proteomes" id="UP000248729"/>
    </source>
</evidence>
<dbReference type="InterPro" id="IPR003497">
    <property type="entry name" value="BRO_N_domain"/>
</dbReference>
<sequence length="277" mass="30685">MKVEDNQLQLDSVNSTSLTEVFSNPLFGDLTVLTDNAGLPWFFANDVASSLGYKNARDAIRKHVDSEDKSVANRDTLGGDQQVTTINESGLYALIFSSKLPNAKAFKRWVTTEVLPSIRKHGGYTHGQSELSPEELMAKALLVAQSAIQEKELENARLSSAIEDLSAQLATGVTIPSFCMQLNGVNTQDVQSSLASIGVLIAEKHGFRPSSAYRNTSFTCSSYEYQPGKRSYKTLVTPKGAEFLYRLYRKDKLPMRKDWNGSYTTSQLTQEQLKSLH</sequence>
<dbReference type="EMBL" id="QLTR01000023">
    <property type="protein sequence ID" value="RAS60072.1"/>
    <property type="molecule type" value="Genomic_DNA"/>
</dbReference>
<feature type="domain" description="Bro-N" evidence="1">
    <location>
        <begin position="15"/>
        <end position="122"/>
    </location>
</feature>
<evidence type="ECO:0000259" key="1">
    <source>
        <dbReference type="PROSITE" id="PS51750"/>
    </source>
</evidence>
<accession>A0A329E5J8</accession>
<proteinExistence type="predicted"/>
<dbReference type="PROSITE" id="PS51750">
    <property type="entry name" value="BRO_N"/>
    <property type="match status" value="1"/>
</dbReference>